<sequence>MRFSTLFAGALLALAPAFVAAQQQVIVGMNGTLTFNPPAVTVPTGGTVQFIFMSKNHSVYQSSFADPCTPIANGFQAPFFPIASDVTDNFPTITLKVTQTAPLWFYCPQTNPVNHCHMGMVGSINALTTGNKTFADFQAAAMGTTVNSTTAAGNSTTAAGNTTVPAGSAPAGSAASATGNGTSGAAGNGTASAAGNNGAFKTASSGLTVALALVAGAVFAL</sequence>
<dbReference type="CDD" id="cd00920">
    <property type="entry name" value="Cupredoxin"/>
    <property type="match status" value="1"/>
</dbReference>
<dbReference type="AlphaFoldDB" id="A0A0C9VIH8"/>
<dbReference type="HOGENOM" id="CLU_053381_1_1_1"/>
<dbReference type="Gene3D" id="2.60.40.420">
    <property type="entry name" value="Cupredoxins - blue copper proteins"/>
    <property type="match status" value="1"/>
</dbReference>
<dbReference type="InterPro" id="IPR008972">
    <property type="entry name" value="Cupredoxin"/>
</dbReference>
<feature type="compositionally biased region" description="Low complexity" evidence="1">
    <location>
        <begin position="153"/>
        <end position="180"/>
    </location>
</feature>
<dbReference type="SUPFAM" id="SSF49503">
    <property type="entry name" value="Cupredoxins"/>
    <property type="match status" value="1"/>
</dbReference>
<evidence type="ECO:0008006" key="5">
    <source>
        <dbReference type="Google" id="ProtNLM"/>
    </source>
</evidence>
<evidence type="ECO:0000256" key="2">
    <source>
        <dbReference type="SAM" id="SignalP"/>
    </source>
</evidence>
<accession>A0A0C9VIH8</accession>
<protein>
    <recommendedName>
        <fullName evidence="5">Cupredoxin</fullName>
    </recommendedName>
</protein>
<dbReference type="InterPro" id="IPR052953">
    <property type="entry name" value="Ser-rich/MCO-related"/>
</dbReference>
<dbReference type="OrthoDB" id="1921208at2759"/>
<evidence type="ECO:0000256" key="1">
    <source>
        <dbReference type="SAM" id="MobiDB-lite"/>
    </source>
</evidence>
<dbReference type="Proteomes" id="UP000054279">
    <property type="component" value="Unassembled WGS sequence"/>
</dbReference>
<proteinExistence type="predicted"/>
<feature type="region of interest" description="Disordered" evidence="1">
    <location>
        <begin position="153"/>
        <end position="185"/>
    </location>
</feature>
<reference evidence="3 4" key="1">
    <citation type="submission" date="2014-06" db="EMBL/GenBank/DDBJ databases">
        <title>Evolutionary Origins and Diversification of the Mycorrhizal Mutualists.</title>
        <authorList>
            <consortium name="DOE Joint Genome Institute"/>
            <consortium name="Mycorrhizal Genomics Consortium"/>
            <person name="Kohler A."/>
            <person name="Kuo A."/>
            <person name="Nagy L.G."/>
            <person name="Floudas D."/>
            <person name="Copeland A."/>
            <person name="Barry K.W."/>
            <person name="Cichocki N."/>
            <person name="Veneault-Fourrey C."/>
            <person name="LaButti K."/>
            <person name="Lindquist E.A."/>
            <person name="Lipzen A."/>
            <person name="Lundell T."/>
            <person name="Morin E."/>
            <person name="Murat C."/>
            <person name="Riley R."/>
            <person name="Ohm R."/>
            <person name="Sun H."/>
            <person name="Tunlid A."/>
            <person name="Henrissat B."/>
            <person name="Grigoriev I.V."/>
            <person name="Hibbett D.S."/>
            <person name="Martin F."/>
        </authorList>
    </citation>
    <scope>NUCLEOTIDE SEQUENCE [LARGE SCALE GENOMIC DNA]</scope>
    <source>
        <strain evidence="3 4">SS14</strain>
    </source>
</reference>
<gene>
    <name evidence="3" type="ORF">M422DRAFT_229773</name>
</gene>
<organism evidence="3 4">
    <name type="scientific">Sphaerobolus stellatus (strain SS14)</name>
    <dbReference type="NCBI Taxonomy" id="990650"/>
    <lineage>
        <taxon>Eukaryota</taxon>
        <taxon>Fungi</taxon>
        <taxon>Dikarya</taxon>
        <taxon>Basidiomycota</taxon>
        <taxon>Agaricomycotina</taxon>
        <taxon>Agaricomycetes</taxon>
        <taxon>Phallomycetidae</taxon>
        <taxon>Geastrales</taxon>
        <taxon>Sphaerobolaceae</taxon>
        <taxon>Sphaerobolus</taxon>
    </lineage>
</organism>
<keyword evidence="4" id="KW-1185">Reference proteome</keyword>
<keyword evidence="2" id="KW-0732">Signal</keyword>
<feature type="chain" id="PRO_5002221687" description="Cupredoxin" evidence="2">
    <location>
        <begin position="22"/>
        <end position="221"/>
    </location>
</feature>
<dbReference type="PANTHER" id="PTHR34883">
    <property type="entry name" value="SERINE-RICH PROTEIN, PUTATIVE-RELATED-RELATED"/>
    <property type="match status" value="1"/>
</dbReference>
<evidence type="ECO:0000313" key="4">
    <source>
        <dbReference type="Proteomes" id="UP000054279"/>
    </source>
</evidence>
<evidence type="ECO:0000313" key="3">
    <source>
        <dbReference type="EMBL" id="KIJ41302.1"/>
    </source>
</evidence>
<name>A0A0C9VIH8_SPHS4</name>
<dbReference type="PANTHER" id="PTHR34883:SF15">
    <property type="entry name" value="EXTRACELLULAR SERINE-RICH PROTEIN"/>
    <property type="match status" value="1"/>
</dbReference>
<dbReference type="EMBL" id="KN837138">
    <property type="protein sequence ID" value="KIJ41302.1"/>
    <property type="molecule type" value="Genomic_DNA"/>
</dbReference>
<feature type="signal peptide" evidence="2">
    <location>
        <begin position="1"/>
        <end position="21"/>
    </location>
</feature>